<dbReference type="EMBL" id="CAADRA010007037">
    <property type="protein sequence ID" value="VFT98553.1"/>
    <property type="molecule type" value="Genomic_DNA"/>
</dbReference>
<reference evidence="2" key="2">
    <citation type="submission" date="2019-06" db="EMBL/GenBank/DDBJ databases">
        <title>Genomics analysis of Aphanomyces spp. identifies a new class of oomycete effector associated with host adaptation.</title>
        <authorList>
            <person name="Gaulin E."/>
        </authorList>
    </citation>
    <scope>NUCLEOTIDE SEQUENCE</scope>
    <source>
        <strain evidence="2">CBS 578.67</strain>
    </source>
</reference>
<feature type="region of interest" description="Disordered" evidence="1">
    <location>
        <begin position="1"/>
        <end position="92"/>
    </location>
</feature>
<dbReference type="OrthoDB" id="10605042at2759"/>
<keyword evidence="4" id="KW-1185">Reference proteome</keyword>
<reference evidence="3 4" key="1">
    <citation type="submission" date="2019-03" db="EMBL/GenBank/DDBJ databases">
        <authorList>
            <person name="Gaulin E."/>
            <person name="Dumas B."/>
        </authorList>
    </citation>
    <scope>NUCLEOTIDE SEQUENCE [LARGE SCALE GENOMIC DNA]</scope>
    <source>
        <strain evidence="3">CBS 568.67</strain>
    </source>
</reference>
<evidence type="ECO:0000256" key="1">
    <source>
        <dbReference type="SAM" id="MobiDB-lite"/>
    </source>
</evidence>
<feature type="region of interest" description="Disordered" evidence="1">
    <location>
        <begin position="500"/>
        <end position="521"/>
    </location>
</feature>
<evidence type="ECO:0000313" key="4">
    <source>
        <dbReference type="Proteomes" id="UP000332933"/>
    </source>
</evidence>
<dbReference type="AlphaFoldDB" id="A0A485LIQ1"/>
<dbReference type="Proteomes" id="UP000332933">
    <property type="component" value="Unassembled WGS sequence"/>
</dbReference>
<evidence type="ECO:0000313" key="2">
    <source>
        <dbReference type="EMBL" id="KAF0686279.1"/>
    </source>
</evidence>
<protein>
    <submittedName>
        <fullName evidence="3">Aste57867_21885 protein</fullName>
    </submittedName>
</protein>
<feature type="compositionally biased region" description="Polar residues" evidence="1">
    <location>
        <begin position="15"/>
        <end position="32"/>
    </location>
</feature>
<organism evidence="3 4">
    <name type="scientific">Aphanomyces stellatus</name>
    <dbReference type="NCBI Taxonomy" id="120398"/>
    <lineage>
        <taxon>Eukaryota</taxon>
        <taxon>Sar</taxon>
        <taxon>Stramenopiles</taxon>
        <taxon>Oomycota</taxon>
        <taxon>Saprolegniomycetes</taxon>
        <taxon>Saprolegniales</taxon>
        <taxon>Verrucalvaceae</taxon>
        <taxon>Aphanomyces</taxon>
    </lineage>
</organism>
<sequence>MTAPETPVAPFDQVHASNMVQPTASSWTQARTTESRRSSVSSVAHSGDAMSDAPNQPTGRFPGSFRGTLTGDTTATHTERQETSCRRKKSTVMTGDRMDDYVNMSDHLMRRVKRGNKLSDLIDTQQREFRSGTHRTSASLAAKCMEPIRNPPTRLKRRGIAFDAQVSFHTDAGARLAATACGKLVLGAGPPSRFFIRRGPWHGRTNMSTLTVHDSFALELARPDGNSRVLLQSTRQALYDATMAVGLARDVWSDDGRTTVEETLATRLYRAYAWQVVSERTDDRVLSDGMRVALVQEHDGAVYELVPAMNEIELRRRRTTTMAGRDGPTPLTLILKLHDTPRKARQKRPPPPPVRRKPWLTEAIDGLKGQMAAEAQKRAAHDERMHNNMAAYAQAHSLESARCENANDDDDKPAKPSMKKVALAVFVKTFKKVHREHVALGPELNDDERLKVMQCYNPRIYGRVGAPPTRPRSSSYLKFLSDGLDKVGEPPPALAIHPLLRPKSSTERQSAADDGGGAAQDGAELRPLVVQRKAGLTLVIDLEYVEELRAEKQRERVWTIERKDVEWAMDLDERVVVQESKRFFWEDRVNKHAGTNREQWRGRCPGLENGRVRDVVDERSKDGKAFFVDPGSQDAKCDERTRLGHIKRSVVECLMLCRP</sequence>
<accession>A0A485LIQ1</accession>
<evidence type="ECO:0000313" key="3">
    <source>
        <dbReference type="EMBL" id="VFT98553.1"/>
    </source>
</evidence>
<gene>
    <name evidence="3" type="primary">Aste57867_21885</name>
    <name evidence="2" type="ORF">As57867_021816</name>
    <name evidence="3" type="ORF">ASTE57867_21885</name>
</gene>
<dbReference type="EMBL" id="VJMH01007011">
    <property type="protein sequence ID" value="KAF0686279.1"/>
    <property type="molecule type" value="Genomic_DNA"/>
</dbReference>
<name>A0A485LIQ1_9STRA</name>
<proteinExistence type="predicted"/>